<proteinExistence type="predicted"/>
<feature type="compositionally biased region" description="Polar residues" evidence="1">
    <location>
        <begin position="318"/>
        <end position="341"/>
    </location>
</feature>
<protein>
    <submittedName>
        <fullName evidence="3">Uncharacterized protein</fullName>
    </submittedName>
</protein>
<evidence type="ECO:0000313" key="4">
    <source>
        <dbReference type="Proteomes" id="UP001161017"/>
    </source>
</evidence>
<evidence type="ECO:0000256" key="2">
    <source>
        <dbReference type="SAM" id="SignalP"/>
    </source>
</evidence>
<dbReference type="EMBL" id="JAPUFD010000009">
    <property type="protein sequence ID" value="MDI1489450.1"/>
    <property type="molecule type" value="Genomic_DNA"/>
</dbReference>
<keyword evidence="4" id="KW-1185">Reference proteome</keyword>
<sequence length="797" mass="80187">MNIKHPLLASLSLVFFVASSVASGELNDVVTQRSTQLRSSSCASRIPIASASIDKDAGGEADGDAGSDSGQNECTGACASSYVASSLSAASAPTSTGFCAAGCTRLQDVREYLWHTQQIAATVTAATVIYVVDQNQQTISTKTVTNTELNIANITTPTDVNSAGTRTTKITASSLDGVGSTVVTLSVPLLLKDQLNKSNKSLGRFLPLPIQAQRTHSVATSSAGPEDLNSVNDADYAALNERFALDPKGWTFENDLPGLFNPNTDLYDHILEPLFPDLAYINCTLGGDVVVLEKPAVKANLAAALNANGPSLYVTHTTTSQATDTGPSKQQSETPSTQQTKPIAGGKQPTSTAPTVPSPSAAPLPEQTANAQVPSSSLGPLPDVRVKGSESIIPPATHSAPNQVEAAALSGSLVGETLNTQIPTTPAGSSHNTNEANADSNTAGKVQPQATSNPNIAQNAPASLTAIQPQATLAPNIAQNAPASSIAVKPQAASTPDIAQNAPASSAPVIVAGQPKGTNTIASSAANNGARPPGTNAPAPIILNDQTLSPVSGSGYVVAEQTLQPGSTVVVGSGVSATTVALQRASNGYVNVLVGASSSQLPPTPRTTALAPFILNGQTLSPVTGTVSGYVVAGQTVLPGSTIVLGSGVSPTTVALQTASNGNLNVIVGSSSSEISQLSMTTPFVSQLPPFTIGSQTVSANDKGQYIIGSQTLTAGGVVTVSGTPVSIGSSATDVVVGSSTEALGPYIVGGLGAGPGAGPNTTTSPLAFQGHGERLEASFATCCAAVGVIFIMIMCA</sequence>
<accession>A0AA43TWW2</accession>
<feature type="region of interest" description="Disordered" evidence="1">
    <location>
        <begin position="318"/>
        <end position="400"/>
    </location>
</feature>
<gene>
    <name evidence="3" type="ORF">OHK93_008728</name>
</gene>
<feature type="compositionally biased region" description="Polar residues" evidence="1">
    <location>
        <begin position="367"/>
        <end position="378"/>
    </location>
</feature>
<dbReference type="AlphaFoldDB" id="A0AA43TWW2"/>
<reference evidence="3" key="1">
    <citation type="journal article" date="2023" name="Genome Biol. Evol.">
        <title>First Whole Genome Sequence and Flow Cytometry Genome Size Data for the Lichen-Forming Fungus Ramalina farinacea (Ascomycota).</title>
        <authorList>
            <person name="Llewellyn T."/>
            <person name="Mian S."/>
            <person name="Hill R."/>
            <person name="Leitch I.J."/>
            <person name="Gaya E."/>
        </authorList>
    </citation>
    <scope>NUCLEOTIDE SEQUENCE</scope>
    <source>
        <strain evidence="3">LIQ254RAFAR</strain>
    </source>
</reference>
<name>A0AA43TWW2_9LECA</name>
<feature type="chain" id="PRO_5041309313" evidence="2">
    <location>
        <begin position="25"/>
        <end position="797"/>
    </location>
</feature>
<feature type="signal peptide" evidence="2">
    <location>
        <begin position="1"/>
        <end position="24"/>
    </location>
</feature>
<evidence type="ECO:0000313" key="3">
    <source>
        <dbReference type="EMBL" id="MDI1489450.1"/>
    </source>
</evidence>
<comment type="caution">
    <text evidence="3">The sequence shown here is derived from an EMBL/GenBank/DDBJ whole genome shotgun (WGS) entry which is preliminary data.</text>
</comment>
<dbReference type="Proteomes" id="UP001161017">
    <property type="component" value="Unassembled WGS sequence"/>
</dbReference>
<organism evidence="3 4">
    <name type="scientific">Ramalina farinacea</name>
    <dbReference type="NCBI Taxonomy" id="258253"/>
    <lineage>
        <taxon>Eukaryota</taxon>
        <taxon>Fungi</taxon>
        <taxon>Dikarya</taxon>
        <taxon>Ascomycota</taxon>
        <taxon>Pezizomycotina</taxon>
        <taxon>Lecanoromycetes</taxon>
        <taxon>OSLEUM clade</taxon>
        <taxon>Lecanoromycetidae</taxon>
        <taxon>Lecanorales</taxon>
        <taxon>Lecanorineae</taxon>
        <taxon>Ramalinaceae</taxon>
        <taxon>Ramalina</taxon>
    </lineage>
</organism>
<feature type="region of interest" description="Disordered" evidence="1">
    <location>
        <begin position="520"/>
        <end position="539"/>
    </location>
</feature>
<feature type="region of interest" description="Disordered" evidence="1">
    <location>
        <begin position="419"/>
        <end position="457"/>
    </location>
</feature>
<evidence type="ECO:0000256" key="1">
    <source>
        <dbReference type="SAM" id="MobiDB-lite"/>
    </source>
</evidence>
<keyword evidence="2" id="KW-0732">Signal</keyword>